<keyword evidence="2" id="KW-1185">Reference proteome</keyword>
<protein>
    <submittedName>
        <fullName evidence="1">Uncharacterized protein</fullName>
    </submittedName>
</protein>
<reference evidence="1" key="2">
    <citation type="submission" date="2015-04" db="UniProtKB">
        <authorList>
            <consortium name="EnsemblPlants"/>
        </authorList>
    </citation>
    <scope>IDENTIFICATION</scope>
</reference>
<dbReference type="EnsemblPlants" id="OGLUM01G37270.1">
    <property type="protein sequence ID" value="OGLUM01G37270.1"/>
    <property type="gene ID" value="OGLUM01G37270"/>
</dbReference>
<reference evidence="1" key="1">
    <citation type="submission" date="2013-08" db="EMBL/GenBank/DDBJ databases">
        <title>Oryza genome evolution.</title>
        <authorList>
            <person name="Wing R.A."/>
            <person name="Panaud O."/>
            <person name="Oliveira A.C."/>
        </authorList>
    </citation>
    <scope>NUCLEOTIDE SEQUENCE</scope>
</reference>
<dbReference type="HOGENOM" id="CLU_156844_0_0_1"/>
<dbReference type="Proteomes" id="UP000026961">
    <property type="component" value="Chromosome 1"/>
</dbReference>
<proteinExistence type="predicted"/>
<reference evidence="1" key="3">
    <citation type="submission" date="2018-05" db="EMBL/GenBank/DDBJ databases">
        <title>OgluRS3 (Oryza glumaepatula Reference Sequence Version 3).</title>
        <authorList>
            <person name="Zhang J."/>
            <person name="Kudrna D."/>
            <person name="Lee S."/>
            <person name="Talag J."/>
            <person name="Welchert J."/>
            <person name="Wing R.A."/>
        </authorList>
    </citation>
    <scope>NUCLEOTIDE SEQUENCE [LARGE SCALE GENOMIC DNA]</scope>
</reference>
<dbReference type="PANTHER" id="PTHR34708:SF1">
    <property type="entry name" value="OS08G0126400 PROTEIN"/>
    <property type="match status" value="1"/>
</dbReference>
<dbReference type="AlphaFoldDB" id="A0A0D9YFT2"/>
<dbReference type="Gramene" id="OGLUM01G37270.1">
    <property type="protein sequence ID" value="OGLUM01G37270.1"/>
    <property type="gene ID" value="OGLUM01G37270"/>
</dbReference>
<organism evidence="1">
    <name type="scientific">Oryza glumipatula</name>
    <dbReference type="NCBI Taxonomy" id="40148"/>
    <lineage>
        <taxon>Eukaryota</taxon>
        <taxon>Viridiplantae</taxon>
        <taxon>Streptophyta</taxon>
        <taxon>Embryophyta</taxon>
        <taxon>Tracheophyta</taxon>
        <taxon>Spermatophyta</taxon>
        <taxon>Magnoliopsida</taxon>
        <taxon>Liliopsida</taxon>
        <taxon>Poales</taxon>
        <taxon>Poaceae</taxon>
        <taxon>BOP clade</taxon>
        <taxon>Oryzoideae</taxon>
        <taxon>Oryzeae</taxon>
        <taxon>Oryzinae</taxon>
        <taxon>Oryza</taxon>
    </lineage>
</organism>
<accession>A0A0D9YFT2</accession>
<evidence type="ECO:0000313" key="1">
    <source>
        <dbReference type="EnsemblPlants" id="OGLUM01G37270.1"/>
    </source>
</evidence>
<sequence length="134" mass="14588">MGRGLTVRLTGEEGYTRAVCAASRIILPVVSASLLVRLDYQHVSTWCVSSQISIALHQSLAIILSPVTAKHCIVIGHNWFAFYDDEVARLVNALTVEEIPFHSFLGKNVVVLKVVFTPNLMPSGFTVAAITNHG</sequence>
<name>A0A0D9YFT2_9ORYZ</name>
<dbReference type="PANTHER" id="PTHR34708">
    <property type="entry name" value="OS07G0440000 PROTEIN"/>
    <property type="match status" value="1"/>
</dbReference>
<evidence type="ECO:0000313" key="2">
    <source>
        <dbReference type="Proteomes" id="UP000026961"/>
    </source>
</evidence>